<name>A0ABQ2NBV7_9ACTN</name>
<evidence type="ECO:0000313" key="2">
    <source>
        <dbReference type="EMBL" id="GGO92031.1"/>
    </source>
</evidence>
<evidence type="ECO:0000313" key="3">
    <source>
        <dbReference type="Proteomes" id="UP000655410"/>
    </source>
</evidence>
<feature type="compositionally biased region" description="Low complexity" evidence="1">
    <location>
        <begin position="36"/>
        <end position="75"/>
    </location>
</feature>
<evidence type="ECO:0000256" key="1">
    <source>
        <dbReference type="SAM" id="MobiDB-lite"/>
    </source>
</evidence>
<dbReference type="InterPro" id="IPR036278">
    <property type="entry name" value="Sialidase_sf"/>
</dbReference>
<dbReference type="SUPFAM" id="SSF50939">
    <property type="entry name" value="Sialidases"/>
    <property type="match status" value="1"/>
</dbReference>
<organism evidence="2 3">
    <name type="scientific">Nocardioides phosphati</name>
    <dbReference type="NCBI Taxonomy" id="1867775"/>
    <lineage>
        <taxon>Bacteria</taxon>
        <taxon>Bacillati</taxon>
        <taxon>Actinomycetota</taxon>
        <taxon>Actinomycetes</taxon>
        <taxon>Propionibacteriales</taxon>
        <taxon>Nocardioidaceae</taxon>
        <taxon>Nocardioides</taxon>
    </lineage>
</organism>
<dbReference type="RefSeq" id="WP_188784577.1">
    <property type="nucleotide sequence ID" value="NZ_BMNI01000007.1"/>
</dbReference>
<gene>
    <name evidence="2" type="ORF">GCM10011584_27510</name>
</gene>
<keyword evidence="3" id="KW-1185">Reference proteome</keyword>
<protein>
    <recommendedName>
        <fullName evidence="4">Exo-alpha-sialidase</fullName>
    </recommendedName>
</protein>
<dbReference type="EMBL" id="BMNI01000007">
    <property type="protein sequence ID" value="GGO92031.1"/>
    <property type="molecule type" value="Genomic_DNA"/>
</dbReference>
<comment type="caution">
    <text evidence="2">The sequence shown here is derived from an EMBL/GenBank/DDBJ whole genome shotgun (WGS) entry which is preliminary data.</text>
</comment>
<dbReference type="Proteomes" id="UP000655410">
    <property type="component" value="Unassembled WGS sequence"/>
</dbReference>
<sequence>MPRITDLALGAGAVLAIGLGILVVKPDPAPPGAGGPLVVPSVSTSATASASPSAHPSGKATGSASASPAGDAGSQSTALVVGASAEGGPVMVAERRDCTSNGTAKVAVIDTKGSVLTSDVKGLAAVGGIAVTGHDTATLVGVDTDCKAVGYGTTDAGRTWKALDALPAIWSLIPGTMNQVHAPSGQVDVPCEPGAITGIDDHVARLACTDGRLLGTVSGGDDWSILGNNHDVQAVGFVSATTALALVPDAGCEGVQVERSTDGGTHFQPAHCVEGHGPWGLFTNNDTAVVVGGDTVARSGDDGATWSARQVRS</sequence>
<evidence type="ECO:0008006" key="4">
    <source>
        <dbReference type="Google" id="ProtNLM"/>
    </source>
</evidence>
<reference evidence="3" key="1">
    <citation type="journal article" date="2019" name="Int. J. Syst. Evol. Microbiol.">
        <title>The Global Catalogue of Microorganisms (GCM) 10K type strain sequencing project: providing services to taxonomists for standard genome sequencing and annotation.</title>
        <authorList>
            <consortium name="The Broad Institute Genomics Platform"/>
            <consortium name="The Broad Institute Genome Sequencing Center for Infectious Disease"/>
            <person name="Wu L."/>
            <person name="Ma J."/>
        </authorList>
    </citation>
    <scope>NUCLEOTIDE SEQUENCE [LARGE SCALE GENOMIC DNA]</scope>
    <source>
        <strain evidence="3">CGMCC 4.7371</strain>
    </source>
</reference>
<proteinExistence type="predicted"/>
<accession>A0ABQ2NBV7</accession>
<feature type="region of interest" description="Disordered" evidence="1">
    <location>
        <begin position="35"/>
        <end position="75"/>
    </location>
</feature>